<reference evidence="10 11" key="1">
    <citation type="submission" date="2012-08" db="EMBL/GenBank/DDBJ databases">
        <title>Whole genome shotgun sequence of Kineosphaera limosa NBRC 100340.</title>
        <authorList>
            <person name="Yoshida I."/>
            <person name="Isaki S."/>
            <person name="Hosoyama A."/>
            <person name="Tsuchikane K."/>
            <person name="Katsumata H."/>
            <person name="Ando Y."/>
            <person name="Ohji S."/>
            <person name="Hamada M."/>
            <person name="Tamura T."/>
            <person name="Yamazoe A."/>
            <person name="Yamazaki S."/>
            <person name="Fujita N."/>
        </authorList>
    </citation>
    <scope>NUCLEOTIDE SEQUENCE [LARGE SCALE GENOMIC DNA]</scope>
    <source>
        <strain evidence="10 11">NBRC 100340</strain>
    </source>
</reference>
<sequence>MDKGTIIGVAVCFIAVTVTAVLKGVNLLTLLNPAALILIFVGTFGAASASLLMSEYKLALGGFKRAFGAKQPDASGLVDVIVAMADRARREGLLALEDMAKDINDPLLKEGIQMTVDGTDADEIAELLEARITSKKDTDKVAVTFFENMGGYAPTIGVVGAVLGLITALSNLDDVGRLGYLIASAFVATMWGVLIANGAWMPIAGKLKRLSQLEVANMEMIVEGVLAVQAGTSPRMVEQKLRSALPGGGVDPKAAKAA</sequence>
<comment type="similarity">
    <text evidence="2">Belongs to the MotA family.</text>
</comment>
<accession>K6X0L6</accession>
<keyword evidence="11" id="KW-1185">Reference proteome</keyword>
<feature type="transmembrane region" description="Helical" evidence="8">
    <location>
        <begin position="178"/>
        <end position="200"/>
    </location>
</feature>
<comment type="caution">
    <text evidence="10">The sequence shown here is derived from an EMBL/GenBank/DDBJ whole genome shotgun (WGS) entry which is preliminary data.</text>
</comment>
<dbReference type="Proteomes" id="UP000008366">
    <property type="component" value="Unassembled WGS sequence"/>
</dbReference>
<evidence type="ECO:0000256" key="7">
    <source>
        <dbReference type="ARBA" id="ARBA00023136"/>
    </source>
</evidence>
<dbReference type="InterPro" id="IPR047055">
    <property type="entry name" value="MotA-like"/>
</dbReference>
<dbReference type="GO" id="GO:0006935">
    <property type="term" value="P:chemotaxis"/>
    <property type="evidence" value="ECO:0007669"/>
    <property type="project" value="InterPro"/>
</dbReference>
<dbReference type="PANTHER" id="PTHR30433:SF3">
    <property type="entry name" value="MOTILITY PROTEIN A"/>
    <property type="match status" value="1"/>
</dbReference>
<evidence type="ECO:0000256" key="1">
    <source>
        <dbReference type="ARBA" id="ARBA00004651"/>
    </source>
</evidence>
<comment type="subcellular location">
    <subcellularLocation>
        <location evidence="1">Cell membrane</location>
        <topology evidence="1">Multi-pass membrane protein</topology>
    </subcellularLocation>
</comment>
<organism evidence="10 11">
    <name type="scientific">Kineosphaera limosa NBRC 100340</name>
    <dbReference type="NCBI Taxonomy" id="1184609"/>
    <lineage>
        <taxon>Bacteria</taxon>
        <taxon>Bacillati</taxon>
        <taxon>Actinomycetota</taxon>
        <taxon>Actinomycetes</taxon>
        <taxon>Micrococcales</taxon>
        <taxon>Dermatophilaceae</taxon>
        <taxon>Kineosphaera</taxon>
    </lineage>
</organism>
<name>K6X0L6_9MICO</name>
<dbReference type="AlphaFoldDB" id="K6X0L6"/>
<evidence type="ECO:0000259" key="9">
    <source>
        <dbReference type="Pfam" id="PF01618"/>
    </source>
</evidence>
<evidence type="ECO:0000256" key="8">
    <source>
        <dbReference type="SAM" id="Phobius"/>
    </source>
</evidence>
<evidence type="ECO:0000313" key="10">
    <source>
        <dbReference type="EMBL" id="GAB97892.1"/>
    </source>
</evidence>
<protein>
    <submittedName>
        <fullName evidence="10">Chemotaxis MotA protein</fullName>
    </submittedName>
</protein>
<dbReference type="Pfam" id="PF01618">
    <property type="entry name" value="MotA_ExbB"/>
    <property type="match status" value="1"/>
</dbReference>
<keyword evidence="3" id="KW-0813">Transport</keyword>
<evidence type="ECO:0000256" key="2">
    <source>
        <dbReference type="ARBA" id="ARBA00008038"/>
    </source>
</evidence>
<dbReference type="GO" id="GO:0071978">
    <property type="term" value="P:bacterial-type flagellum-dependent swarming motility"/>
    <property type="evidence" value="ECO:0007669"/>
    <property type="project" value="InterPro"/>
</dbReference>
<keyword evidence="5 8" id="KW-0812">Transmembrane</keyword>
<evidence type="ECO:0000256" key="3">
    <source>
        <dbReference type="ARBA" id="ARBA00022448"/>
    </source>
</evidence>
<dbReference type="OrthoDB" id="9806929at2"/>
<dbReference type="RefSeq" id="WP_006594424.1">
    <property type="nucleotide sequence ID" value="NZ_BAHD01000086.1"/>
</dbReference>
<dbReference type="PANTHER" id="PTHR30433">
    <property type="entry name" value="CHEMOTAXIS PROTEIN MOTA"/>
    <property type="match status" value="1"/>
</dbReference>
<keyword evidence="6 8" id="KW-1133">Transmembrane helix</keyword>
<evidence type="ECO:0000256" key="5">
    <source>
        <dbReference type="ARBA" id="ARBA00022692"/>
    </source>
</evidence>
<keyword evidence="4" id="KW-1003">Cell membrane</keyword>
<dbReference type="EMBL" id="BAHD01000086">
    <property type="protein sequence ID" value="GAB97892.1"/>
    <property type="molecule type" value="Genomic_DNA"/>
</dbReference>
<feature type="transmembrane region" description="Helical" evidence="8">
    <location>
        <begin position="34"/>
        <end position="54"/>
    </location>
</feature>
<feature type="transmembrane region" description="Helical" evidence="8">
    <location>
        <begin position="7"/>
        <end position="28"/>
    </location>
</feature>
<proteinExistence type="inferred from homology"/>
<dbReference type="GO" id="GO:0005886">
    <property type="term" value="C:plasma membrane"/>
    <property type="evidence" value="ECO:0007669"/>
    <property type="project" value="UniProtKB-SubCell"/>
</dbReference>
<evidence type="ECO:0000313" key="11">
    <source>
        <dbReference type="Proteomes" id="UP000008366"/>
    </source>
</evidence>
<dbReference type="PROSITE" id="PS01307">
    <property type="entry name" value="MOTA"/>
    <property type="match status" value="1"/>
</dbReference>
<evidence type="ECO:0000256" key="4">
    <source>
        <dbReference type="ARBA" id="ARBA00022475"/>
    </source>
</evidence>
<feature type="transmembrane region" description="Helical" evidence="8">
    <location>
        <begin position="152"/>
        <end position="172"/>
    </location>
</feature>
<dbReference type="InterPro" id="IPR002898">
    <property type="entry name" value="MotA_ExbB_proton_chnl"/>
</dbReference>
<dbReference type="STRING" id="1184609.KILIM_086_00180"/>
<feature type="domain" description="MotA/TolQ/ExbB proton channel" evidence="9">
    <location>
        <begin position="101"/>
        <end position="220"/>
    </location>
</feature>
<dbReference type="InterPro" id="IPR000540">
    <property type="entry name" value="Flag_MotA_CS"/>
</dbReference>
<keyword evidence="7 8" id="KW-0472">Membrane</keyword>
<evidence type="ECO:0000256" key="6">
    <source>
        <dbReference type="ARBA" id="ARBA00022989"/>
    </source>
</evidence>
<gene>
    <name evidence="10" type="primary">motA</name>
    <name evidence="10" type="ORF">KILIM_086_00180</name>
</gene>
<dbReference type="eggNOG" id="COG1291">
    <property type="taxonomic scope" value="Bacteria"/>
</dbReference>